<evidence type="ECO:0000313" key="6">
    <source>
        <dbReference type="EMBL" id="KAK2701811.1"/>
    </source>
</evidence>
<feature type="domain" description="Response regulatory" evidence="5">
    <location>
        <begin position="7"/>
        <end position="123"/>
    </location>
</feature>
<dbReference type="PRINTS" id="PR00038">
    <property type="entry name" value="HTHLUXR"/>
</dbReference>
<dbReference type="CDD" id="cd17535">
    <property type="entry name" value="REC_NarL-like"/>
    <property type="match status" value="1"/>
</dbReference>
<dbReference type="CDD" id="cd06170">
    <property type="entry name" value="LuxR_C_like"/>
    <property type="match status" value="1"/>
</dbReference>
<dbReference type="SUPFAM" id="SSF46894">
    <property type="entry name" value="C-terminal effector domain of the bipartite response regulators"/>
    <property type="match status" value="1"/>
</dbReference>
<dbReference type="Gene3D" id="2.40.360.20">
    <property type="match status" value="1"/>
</dbReference>
<dbReference type="SUPFAM" id="SSF52172">
    <property type="entry name" value="CheY-like"/>
    <property type="match status" value="1"/>
</dbReference>
<feature type="domain" description="HTH luxR-type" evidence="4">
    <location>
        <begin position="145"/>
        <end position="210"/>
    </location>
</feature>
<dbReference type="PANTHER" id="PTHR43214:SF43">
    <property type="entry name" value="TWO-COMPONENT RESPONSE REGULATOR"/>
    <property type="match status" value="1"/>
</dbReference>
<proteinExistence type="predicted"/>
<dbReference type="InterPro" id="IPR016032">
    <property type="entry name" value="Sig_transdc_resp-reg_C-effctor"/>
</dbReference>
<dbReference type="InterPro" id="IPR011006">
    <property type="entry name" value="CheY-like_superfamily"/>
</dbReference>
<dbReference type="SMART" id="SM00421">
    <property type="entry name" value="HTH_LUXR"/>
    <property type="match status" value="1"/>
</dbReference>
<dbReference type="GO" id="GO:0000160">
    <property type="term" value="P:phosphorelay signal transduction system"/>
    <property type="evidence" value="ECO:0007669"/>
    <property type="project" value="InterPro"/>
</dbReference>
<dbReference type="Pfam" id="PF00072">
    <property type="entry name" value="Response_reg"/>
    <property type="match status" value="1"/>
</dbReference>
<comment type="caution">
    <text evidence="6">The sequence shown here is derived from an EMBL/GenBank/DDBJ whole genome shotgun (WGS) entry which is preliminary data.</text>
</comment>
<dbReference type="InterPro" id="IPR058245">
    <property type="entry name" value="NreC/VraR/RcsB-like_REC"/>
</dbReference>
<dbReference type="InterPro" id="IPR039420">
    <property type="entry name" value="WalR-like"/>
</dbReference>
<evidence type="ECO:0000313" key="7">
    <source>
        <dbReference type="Proteomes" id="UP001187531"/>
    </source>
</evidence>
<keyword evidence="1 3" id="KW-0597">Phosphoprotein</keyword>
<dbReference type="PANTHER" id="PTHR43214">
    <property type="entry name" value="TWO-COMPONENT RESPONSE REGULATOR"/>
    <property type="match status" value="1"/>
</dbReference>
<dbReference type="InterPro" id="IPR000792">
    <property type="entry name" value="Tscrpt_reg_LuxR_C"/>
</dbReference>
<organism evidence="6 7">
    <name type="scientific">Artemia franciscana</name>
    <name type="common">Brine shrimp</name>
    <name type="synonym">Artemia sanfranciscana</name>
    <dbReference type="NCBI Taxonomy" id="6661"/>
    <lineage>
        <taxon>Eukaryota</taxon>
        <taxon>Metazoa</taxon>
        <taxon>Ecdysozoa</taxon>
        <taxon>Arthropoda</taxon>
        <taxon>Crustacea</taxon>
        <taxon>Branchiopoda</taxon>
        <taxon>Anostraca</taxon>
        <taxon>Artemiidae</taxon>
        <taxon>Artemia</taxon>
    </lineage>
</organism>
<dbReference type="Proteomes" id="UP001187531">
    <property type="component" value="Unassembled WGS sequence"/>
</dbReference>
<evidence type="ECO:0000256" key="3">
    <source>
        <dbReference type="PROSITE-ProRule" id="PRU00169"/>
    </source>
</evidence>
<dbReference type="PROSITE" id="PS50043">
    <property type="entry name" value="HTH_LUXR_2"/>
    <property type="match status" value="1"/>
</dbReference>
<evidence type="ECO:0000259" key="4">
    <source>
        <dbReference type="PROSITE" id="PS50043"/>
    </source>
</evidence>
<dbReference type="GO" id="GO:0006355">
    <property type="term" value="P:regulation of DNA-templated transcription"/>
    <property type="evidence" value="ECO:0007669"/>
    <property type="project" value="InterPro"/>
</dbReference>
<gene>
    <name evidence="6" type="ORF">QYM36_019566</name>
</gene>
<feature type="modified residue" description="4-aspartylphosphate" evidence="3">
    <location>
        <position position="58"/>
    </location>
</feature>
<name>A0AA88H734_ARTSF</name>
<evidence type="ECO:0000256" key="2">
    <source>
        <dbReference type="ARBA" id="ARBA00023125"/>
    </source>
</evidence>
<evidence type="ECO:0000256" key="1">
    <source>
        <dbReference type="ARBA" id="ARBA00022553"/>
    </source>
</evidence>
<reference evidence="6" key="1">
    <citation type="submission" date="2023-07" db="EMBL/GenBank/DDBJ databases">
        <title>Chromosome-level genome assembly of Artemia franciscana.</title>
        <authorList>
            <person name="Jo E."/>
        </authorList>
    </citation>
    <scope>NUCLEOTIDE SEQUENCE</scope>
    <source>
        <tissue evidence="6">Whole body</tissue>
    </source>
</reference>
<keyword evidence="2" id="KW-0238">DNA-binding</keyword>
<sequence length="511" mass="56443">MINGGVRVLLVDDHAVVREGYKMLLHEHEGIEVVAEADNGETACVLYRQLQPDLVIMDISLPGISGTETIRRIISRDDNARIIAFSFHEDLIFVEQTLQAGAMGYITKNSDPDVLVKAVTTIAAGGIYLDQHIAQKLAYQKSKGAISAFGSLSPREFEIVRLQAEGLGIHEIAERLSLNYKTVANYNTQIKRKLKVSSVADITRLAIRHAFLGLSFASCNQETKNKSYFPLGNKASLHYKTSFKVNLKNSEQRLIITNQKPIRIDNQTLYPQTFHNNRSRYYSIANDGVFQIAKRELNEAIQHYEKPLILIQYPIKINTKWQQESQAFFVQKKVREINSGQASLSGELTINPLIMHFEITAIDEQLTIPAGRFDHCLRIDGVGQTTGSGLEIGAVEITVQQTEWYAPDVGLVKVVRSEVSNLEWAKLSHYEQIAVDTSAVDQAKEVVKDAVESMSDAPGRDMAGNMVDYDYGGDSKGSYADGKIGTGAKDPSVCGSFDSAVCGADGGSHLK</sequence>
<dbReference type="SMART" id="SM00448">
    <property type="entry name" value="REC"/>
    <property type="match status" value="1"/>
</dbReference>
<dbReference type="Pfam" id="PF00196">
    <property type="entry name" value="GerE"/>
    <property type="match status" value="1"/>
</dbReference>
<dbReference type="Gene3D" id="3.40.50.2300">
    <property type="match status" value="1"/>
</dbReference>
<keyword evidence="7" id="KW-1185">Reference proteome</keyword>
<dbReference type="AlphaFoldDB" id="A0AA88H734"/>
<protein>
    <submittedName>
        <fullName evidence="6">Uncharacterized protein</fullName>
    </submittedName>
</protein>
<dbReference type="GO" id="GO:0003677">
    <property type="term" value="F:DNA binding"/>
    <property type="evidence" value="ECO:0007669"/>
    <property type="project" value="UniProtKB-KW"/>
</dbReference>
<evidence type="ECO:0000259" key="5">
    <source>
        <dbReference type="PROSITE" id="PS50110"/>
    </source>
</evidence>
<dbReference type="PROSITE" id="PS50110">
    <property type="entry name" value="RESPONSE_REGULATORY"/>
    <property type="match status" value="1"/>
</dbReference>
<accession>A0AA88H734</accession>
<dbReference type="InterPro" id="IPR001789">
    <property type="entry name" value="Sig_transdc_resp-reg_receiver"/>
</dbReference>
<dbReference type="EMBL" id="JAVRJZ010001680">
    <property type="protein sequence ID" value="KAK2701811.1"/>
    <property type="molecule type" value="Genomic_DNA"/>
</dbReference>